<dbReference type="InterPro" id="IPR007210">
    <property type="entry name" value="ABC_Gly_betaine_transp_sub-bd"/>
</dbReference>
<dbReference type="Pfam" id="PF04069">
    <property type="entry name" value="OpuAC"/>
    <property type="match status" value="1"/>
</dbReference>
<dbReference type="Gene3D" id="3.40.190.10">
    <property type="entry name" value="Periplasmic binding protein-like II"/>
    <property type="match status" value="1"/>
</dbReference>
<gene>
    <name evidence="3" type="ORF">IU459_18090</name>
</gene>
<accession>A0ABS0CS83</accession>
<reference evidence="3 4" key="1">
    <citation type="submission" date="2020-10" db="EMBL/GenBank/DDBJ databases">
        <title>Identification of Nocardia species via Next-generation sequencing and recognition of intraspecies genetic diversity.</title>
        <authorList>
            <person name="Li P."/>
            <person name="Li P."/>
            <person name="Lu B."/>
        </authorList>
    </citation>
    <scope>NUCLEOTIDE SEQUENCE [LARGE SCALE GENOMIC DNA]</scope>
    <source>
        <strain evidence="3 4">BJ06-0157</strain>
    </source>
</reference>
<feature type="signal peptide" evidence="1">
    <location>
        <begin position="1"/>
        <end position="19"/>
    </location>
</feature>
<protein>
    <submittedName>
        <fullName evidence="3">ABC transporter substrate-binding protein</fullName>
    </submittedName>
</protein>
<dbReference type="RefSeq" id="WP_195130705.1">
    <property type="nucleotide sequence ID" value="NZ_JADLQX010000012.1"/>
</dbReference>
<dbReference type="Proteomes" id="UP000702209">
    <property type="component" value="Unassembled WGS sequence"/>
</dbReference>
<evidence type="ECO:0000259" key="2">
    <source>
        <dbReference type="Pfam" id="PF04069"/>
    </source>
</evidence>
<evidence type="ECO:0000256" key="1">
    <source>
        <dbReference type="SAM" id="SignalP"/>
    </source>
</evidence>
<evidence type="ECO:0000313" key="4">
    <source>
        <dbReference type="Proteomes" id="UP000702209"/>
    </source>
</evidence>
<evidence type="ECO:0000313" key="3">
    <source>
        <dbReference type="EMBL" id="MBF6299437.1"/>
    </source>
</evidence>
<proteinExistence type="predicted"/>
<keyword evidence="4" id="KW-1185">Reference proteome</keyword>
<name>A0ABS0CS83_9NOCA</name>
<sequence>MVVAASQRMLAGFLVLASAALVVSCGDDQSGPSITVGAGDSAESVVLAEIYAGALARTGIRTTVAAGLGGRADYLAALDADRVQVVGEHTGALLAHLDEHATARPPKKVADALSAALPEGLVVSDIADGADLRPRVVVDAEAAARDELQSVGDLTPRCGRLTVGVASAPGLLQRPAAVDRVTGCEFASTVPFSDPGALRKALLDGQIDAGLLTGPPELAPGATDGLTVLSDDDYAVRAENVLPLFRKGLLDQRQIKKLNYVAGELTTDELAAMIRRVRDEGAAPGDVARGWLDEHAL</sequence>
<comment type="caution">
    <text evidence="3">The sequence shown here is derived from an EMBL/GenBank/DDBJ whole genome shotgun (WGS) entry which is preliminary data.</text>
</comment>
<dbReference type="EMBL" id="JADLQX010000012">
    <property type="protein sequence ID" value="MBF6299437.1"/>
    <property type="molecule type" value="Genomic_DNA"/>
</dbReference>
<feature type="chain" id="PRO_5045715857" evidence="1">
    <location>
        <begin position="20"/>
        <end position="297"/>
    </location>
</feature>
<organism evidence="3 4">
    <name type="scientific">Nocardia amamiensis</name>
    <dbReference type="NCBI Taxonomy" id="404578"/>
    <lineage>
        <taxon>Bacteria</taxon>
        <taxon>Bacillati</taxon>
        <taxon>Actinomycetota</taxon>
        <taxon>Actinomycetes</taxon>
        <taxon>Mycobacteriales</taxon>
        <taxon>Nocardiaceae</taxon>
        <taxon>Nocardia</taxon>
    </lineage>
</organism>
<keyword evidence="1" id="KW-0732">Signal</keyword>
<dbReference type="CDD" id="cd13606">
    <property type="entry name" value="PBP2_ProX_like"/>
    <property type="match status" value="1"/>
</dbReference>
<feature type="domain" description="ABC-type glycine betaine transport system substrate-binding" evidence="2">
    <location>
        <begin position="33"/>
        <end position="294"/>
    </location>
</feature>
<dbReference type="Gene3D" id="3.40.190.120">
    <property type="entry name" value="Osmoprotection protein (prox), domain 2"/>
    <property type="match status" value="1"/>
</dbReference>
<dbReference type="SUPFAM" id="SSF53850">
    <property type="entry name" value="Periplasmic binding protein-like II"/>
    <property type="match status" value="1"/>
</dbReference>